<comment type="caution">
    <text evidence="1">The sequence shown here is derived from an EMBL/GenBank/DDBJ whole genome shotgun (WGS) entry which is preliminary data.</text>
</comment>
<evidence type="ECO:0000313" key="2">
    <source>
        <dbReference type="Proteomes" id="UP000326757"/>
    </source>
</evidence>
<evidence type="ECO:0000313" key="1">
    <source>
        <dbReference type="EMBL" id="KAB8300309.1"/>
    </source>
</evidence>
<accession>A0A5N6KC03</accession>
<sequence length="98" mass="11371">MRDKCIHYIGRVLPGKKGGSGEADRHWGLIRMFDLMKWTKRKIYVNFEGEVEIPNCCPFISIRRPTSNKRSVALFQEPLNDIGNDRAGNLHRLTSYFC</sequence>
<dbReference type="EMBL" id="VIGI01000005">
    <property type="protein sequence ID" value="KAB8300309.1"/>
    <property type="molecule type" value="Genomic_DNA"/>
</dbReference>
<name>A0A5N6KC03_MONLA</name>
<dbReference type="AlphaFoldDB" id="A0A5N6KC03"/>
<proteinExistence type="predicted"/>
<protein>
    <submittedName>
        <fullName evidence="1">Uncharacterized protein</fullName>
    </submittedName>
</protein>
<dbReference type="Proteomes" id="UP000326757">
    <property type="component" value="Unassembled WGS sequence"/>
</dbReference>
<organism evidence="1 2">
    <name type="scientific">Monilinia laxa</name>
    <name type="common">Brown rot fungus</name>
    <name type="synonym">Sclerotinia laxa</name>
    <dbReference type="NCBI Taxonomy" id="61186"/>
    <lineage>
        <taxon>Eukaryota</taxon>
        <taxon>Fungi</taxon>
        <taxon>Dikarya</taxon>
        <taxon>Ascomycota</taxon>
        <taxon>Pezizomycotina</taxon>
        <taxon>Leotiomycetes</taxon>
        <taxon>Helotiales</taxon>
        <taxon>Sclerotiniaceae</taxon>
        <taxon>Monilinia</taxon>
    </lineage>
</organism>
<keyword evidence="2" id="KW-1185">Reference proteome</keyword>
<reference evidence="1 2" key="1">
    <citation type="submission" date="2019-06" db="EMBL/GenBank/DDBJ databases">
        <title>Genome Sequence of the Brown Rot Fungal Pathogen Monilinia laxa.</title>
        <authorList>
            <person name="De Miccolis Angelini R.M."/>
            <person name="Landi L."/>
            <person name="Abate D."/>
            <person name="Pollastro S."/>
            <person name="Romanazzi G."/>
            <person name="Faretra F."/>
        </authorList>
    </citation>
    <scope>NUCLEOTIDE SEQUENCE [LARGE SCALE GENOMIC DNA]</scope>
    <source>
        <strain evidence="1 2">Mlax316</strain>
    </source>
</reference>
<gene>
    <name evidence="1" type="ORF">EYC80_000503</name>
</gene>